<protein>
    <recommendedName>
        <fullName evidence="10">ABC transporter domain-containing protein</fullName>
    </recommendedName>
</protein>
<dbReference type="SMART" id="SM00382">
    <property type="entry name" value="AAA"/>
    <property type="match status" value="1"/>
</dbReference>
<evidence type="ECO:0000256" key="2">
    <source>
        <dbReference type="ARBA" id="ARBA00022448"/>
    </source>
</evidence>
<dbReference type="PROSITE" id="PS00211">
    <property type="entry name" value="ABC_TRANSPORTER_1"/>
    <property type="match status" value="1"/>
</dbReference>
<feature type="region of interest" description="Disordered" evidence="8">
    <location>
        <begin position="336"/>
        <end position="356"/>
    </location>
</feature>
<dbReference type="Pfam" id="PF00005">
    <property type="entry name" value="ABC_tran"/>
    <property type="match status" value="1"/>
</dbReference>
<gene>
    <name evidence="11" type="ORF">MSP1401_LOCUS7166</name>
</gene>
<sequence length="632" mass="69448">MSNAISQADVELGVKQGMKHAASFAALDMDTQGIRITVENLSYRVPSFKDKKTDAELLSDVSGVFNPGEMVALLGPSGSGKTTFLDVLAGRKAVGTTSGVVKFGGIAPTPQFLRRYTGYVEQFDTLIAALTAREMLLYTAELKRPMRESLVSKETAVDQLLVDLGLWEARDVLVGSPMVKGLSGGQSKRLNIAIALITDPSVLFLDEPTSGLDSFTANEVMSVVKKLCTSDTTIVATIHSPTAYAFSLFENAAILCSGKQVYFGPSDGTLLSYAQTALTNVSLPPKTTGHSDIEWLIDVFTSGDRRGDADAYAEAFKKSDLKKDLDATLLKHRTAAASEARSSDNTSLPPNASLSKLNTNSSTTVPGWFAFWVMAKYRTRKNYADGEYLGPRLGDKIFIALLIFTLYFGIGDDHGPANVVNISSMLFMWTTLPAFGAASYVPQIVMERSLYMRERADGLYRPMTYVVAKMFDELLLLFFVTLIIAAVVFYAVNLSGSFALFWLVYYVTLANGVVLAYLISALSPNMEAANAILPTYVVTLLFFAGFLIRPADTPEYWKWYAYVDLMKFSWGALMINQWKENDPEFVSGVSLLTEYDLKGESEWAYVGYLCVFFVAFFVAAFLALKHVNHSKR</sequence>
<evidence type="ECO:0000256" key="8">
    <source>
        <dbReference type="SAM" id="MobiDB-lite"/>
    </source>
</evidence>
<keyword evidence="4" id="KW-0547">Nucleotide-binding</keyword>
<dbReference type="InterPro" id="IPR027417">
    <property type="entry name" value="P-loop_NTPase"/>
</dbReference>
<evidence type="ECO:0000256" key="6">
    <source>
        <dbReference type="ARBA" id="ARBA00022989"/>
    </source>
</evidence>
<comment type="subcellular location">
    <subcellularLocation>
        <location evidence="1">Membrane</location>
        <topology evidence="1">Multi-pass membrane protein</topology>
    </subcellularLocation>
</comment>
<dbReference type="PANTHER" id="PTHR48041:SF91">
    <property type="entry name" value="ABC TRANSPORTER G FAMILY MEMBER 28"/>
    <property type="match status" value="1"/>
</dbReference>
<feature type="transmembrane region" description="Helical" evidence="9">
    <location>
        <begin position="422"/>
        <end position="445"/>
    </location>
</feature>
<dbReference type="CDD" id="cd03213">
    <property type="entry name" value="ABCG_EPDR"/>
    <property type="match status" value="1"/>
</dbReference>
<dbReference type="InterPro" id="IPR013525">
    <property type="entry name" value="ABC2_TM"/>
</dbReference>
<dbReference type="GO" id="GO:0005524">
    <property type="term" value="F:ATP binding"/>
    <property type="evidence" value="ECO:0007669"/>
    <property type="project" value="UniProtKB-KW"/>
</dbReference>
<dbReference type="GO" id="GO:0016887">
    <property type="term" value="F:ATP hydrolysis activity"/>
    <property type="evidence" value="ECO:0007669"/>
    <property type="project" value="InterPro"/>
</dbReference>
<dbReference type="GO" id="GO:0140359">
    <property type="term" value="F:ABC-type transporter activity"/>
    <property type="evidence" value="ECO:0007669"/>
    <property type="project" value="InterPro"/>
</dbReference>
<dbReference type="PROSITE" id="PS50893">
    <property type="entry name" value="ABC_TRANSPORTER_2"/>
    <property type="match status" value="1"/>
</dbReference>
<keyword evidence="6 9" id="KW-1133">Transmembrane helix</keyword>
<dbReference type="InterPro" id="IPR017871">
    <property type="entry name" value="ABC_transporter-like_CS"/>
</dbReference>
<keyword evidence="7 9" id="KW-0472">Membrane</keyword>
<reference evidence="11" key="1">
    <citation type="submission" date="2021-01" db="EMBL/GenBank/DDBJ databases">
        <authorList>
            <person name="Corre E."/>
            <person name="Pelletier E."/>
            <person name="Niang G."/>
            <person name="Scheremetjew M."/>
            <person name="Finn R."/>
            <person name="Kale V."/>
            <person name="Holt S."/>
            <person name="Cochrane G."/>
            <person name="Meng A."/>
            <person name="Brown T."/>
            <person name="Cohen L."/>
        </authorList>
    </citation>
    <scope>NUCLEOTIDE SEQUENCE</scope>
    <source>
        <strain evidence="11">CCAC1681</strain>
    </source>
</reference>
<feature type="transmembrane region" description="Helical" evidence="9">
    <location>
        <begin position="603"/>
        <end position="624"/>
    </location>
</feature>
<evidence type="ECO:0000256" key="9">
    <source>
        <dbReference type="SAM" id="Phobius"/>
    </source>
</evidence>
<dbReference type="GO" id="GO:0016020">
    <property type="term" value="C:membrane"/>
    <property type="evidence" value="ECO:0007669"/>
    <property type="project" value="UniProtKB-SubCell"/>
</dbReference>
<dbReference type="InterPro" id="IPR003439">
    <property type="entry name" value="ABC_transporter-like_ATP-bd"/>
</dbReference>
<dbReference type="PANTHER" id="PTHR48041">
    <property type="entry name" value="ABC TRANSPORTER G FAMILY MEMBER 28"/>
    <property type="match status" value="1"/>
</dbReference>
<evidence type="ECO:0000256" key="3">
    <source>
        <dbReference type="ARBA" id="ARBA00022692"/>
    </source>
</evidence>
<evidence type="ECO:0000256" key="5">
    <source>
        <dbReference type="ARBA" id="ARBA00022840"/>
    </source>
</evidence>
<evidence type="ECO:0000256" key="1">
    <source>
        <dbReference type="ARBA" id="ARBA00004141"/>
    </source>
</evidence>
<evidence type="ECO:0000313" key="11">
    <source>
        <dbReference type="EMBL" id="CAD8442010.1"/>
    </source>
</evidence>
<feature type="transmembrane region" description="Helical" evidence="9">
    <location>
        <begin position="393"/>
        <end position="410"/>
    </location>
</feature>
<dbReference type="AlphaFoldDB" id="A0A7S0GWV4"/>
<name>A0A7S0GWV4_MICPS</name>
<dbReference type="InterPro" id="IPR003593">
    <property type="entry name" value="AAA+_ATPase"/>
</dbReference>
<feature type="domain" description="ABC transporter" evidence="10">
    <location>
        <begin position="36"/>
        <end position="282"/>
    </location>
</feature>
<evidence type="ECO:0000256" key="4">
    <source>
        <dbReference type="ARBA" id="ARBA00022741"/>
    </source>
</evidence>
<feature type="compositionally biased region" description="Polar residues" evidence="8">
    <location>
        <begin position="343"/>
        <end position="352"/>
    </location>
</feature>
<keyword evidence="3 9" id="KW-0812">Transmembrane</keyword>
<dbReference type="Pfam" id="PF01061">
    <property type="entry name" value="ABC2_membrane"/>
    <property type="match status" value="1"/>
</dbReference>
<evidence type="ECO:0000259" key="10">
    <source>
        <dbReference type="PROSITE" id="PS50893"/>
    </source>
</evidence>
<feature type="transmembrane region" description="Helical" evidence="9">
    <location>
        <begin position="474"/>
        <end position="492"/>
    </location>
</feature>
<accession>A0A7S0GWV4</accession>
<feature type="transmembrane region" description="Helical" evidence="9">
    <location>
        <begin position="498"/>
        <end position="519"/>
    </location>
</feature>
<proteinExistence type="predicted"/>
<keyword evidence="2" id="KW-0813">Transport</keyword>
<dbReference type="EMBL" id="HBEN01008636">
    <property type="protein sequence ID" value="CAD8442010.1"/>
    <property type="molecule type" value="Transcribed_RNA"/>
</dbReference>
<evidence type="ECO:0000256" key="7">
    <source>
        <dbReference type="ARBA" id="ARBA00023136"/>
    </source>
</evidence>
<keyword evidence="5" id="KW-0067">ATP-binding</keyword>
<feature type="transmembrane region" description="Helical" evidence="9">
    <location>
        <begin position="531"/>
        <end position="548"/>
    </location>
</feature>
<dbReference type="Gene3D" id="3.40.50.300">
    <property type="entry name" value="P-loop containing nucleotide triphosphate hydrolases"/>
    <property type="match status" value="1"/>
</dbReference>
<organism evidence="11">
    <name type="scientific">Micromonas pusilla</name>
    <name type="common">Picoplanktonic green alga</name>
    <name type="synonym">Chromulina pusilla</name>
    <dbReference type="NCBI Taxonomy" id="38833"/>
    <lineage>
        <taxon>Eukaryota</taxon>
        <taxon>Viridiplantae</taxon>
        <taxon>Chlorophyta</taxon>
        <taxon>Mamiellophyceae</taxon>
        <taxon>Mamiellales</taxon>
        <taxon>Mamiellaceae</taxon>
        <taxon>Micromonas</taxon>
    </lineage>
</organism>
<dbReference type="InterPro" id="IPR050352">
    <property type="entry name" value="ABCG_transporters"/>
</dbReference>
<dbReference type="SUPFAM" id="SSF52540">
    <property type="entry name" value="P-loop containing nucleoside triphosphate hydrolases"/>
    <property type="match status" value="1"/>
</dbReference>